<gene>
    <name evidence="2" type="ORF">MKK62_04940</name>
</gene>
<dbReference type="RefSeq" id="WP_240262420.1">
    <property type="nucleotide sequence ID" value="NZ_CP092488.2"/>
</dbReference>
<dbReference type="Proteomes" id="UP001055336">
    <property type="component" value="Chromosome"/>
</dbReference>
<proteinExistence type="predicted"/>
<dbReference type="EMBL" id="CP092488">
    <property type="protein sequence ID" value="UMB70658.1"/>
    <property type="molecule type" value="Genomic_DNA"/>
</dbReference>
<keyword evidence="3" id="KW-1185">Reference proteome</keyword>
<organism evidence="2 3">
    <name type="scientific">Mycobacterium paraterrae</name>
    <dbReference type="NCBI Taxonomy" id="577492"/>
    <lineage>
        <taxon>Bacteria</taxon>
        <taxon>Bacillati</taxon>
        <taxon>Actinomycetota</taxon>
        <taxon>Actinomycetes</taxon>
        <taxon>Mycobacteriales</taxon>
        <taxon>Mycobacteriaceae</taxon>
        <taxon>Mycobacterium</taxon>
    </lineage>
</organism>
<evidence type="ECO:0000256" key="1">
    <source>
        <dbReference type="SAM" id="MobiDB-lite"/>
    </source>
</evidence>
<sequence length="183" mass="19610">MTALASTLNQSHRAQRRLSSPAGTLREQAGDPGSYQFQIVAANVADVVRSIGGLIFDRAMAGWEVSVVIDGDIVIDDRPLRILGARLAERLSGSGMLRRPHLLAAATDVMVRSDAVRHQVLAMGDDEADVLLWGRHHPTNLGRTFVAVRHQPSAAARVFKSQALMAGETQAGTGADEGFYALT</sequence>
<evidence type="ECO:0000313" key="3">
    <source>
        <dbReference type="Proteomes" id="UP001055336"/>
    </source>
</evidence>
<reference evidence="2" key="1">
    <citation type="submission" date="2022-08" db="EMBL/GenBank/DDBJ databases">
        <title>Whole genome sequencing of non-tuberculosis mycobacteria type-strains.</title>
        <authorList>
            <person name="Igarashi Y."/>
            <person name="Osugi A."/>
            <person name="Mitarai S."/>
        </authorList>
    </citation>
    <scope>NUCLEOTIDE SEQUENCE</scope>
    <source>
        <strain evidence="2">DSM 45127</strain>
    </source>
</reference>
<protein>
    <submittedName>
        <fullName evidence="2">Uncharacterized protein</fullName>
    </submittedName>
</protein>
<evidence type="ECO:0000313" key="2">
    <source>
        <dbReference type="EMBL" id="UMB70658.1"/>
    </source>
</evidence>
<feature type="region of interest" description="Disordered" evidence="1">
    <location>
        <begin position="1"/>
        <end position="29"/>
    </location>
</feature>
<name>A0ABY3VQE2_9MYCO</name>
<feature type="compositionally biased region" description="Polar residues" evidence="1">
    <location>
        <begin position="1"/>
        <end position="22"/>
    </location>
</feature>
<accession>A0ABY3VQE2</accession>